<protein>
    <recommendedName>
        <fullName evidence="2">Heterokaryon incompatibility domain-containing protein</fullName>
    </recommendedName>
</protein>
<sequence>MSEQKPCRACDHPRKDGGSSTAVRSSWTAMKAQASLGCVTCGILSEGVERVLQDNQPQTDDNGDWQLRLDFNIQGTKSLNILVLGTDIVVSFFRSEATPWLSKTFPNIPDGFEVPPRTSSPEGLNWVRQQLQECERAHRRAGCSDLKLELLSFPMRVIDVKATPIRLYEPGAGRLTSRYICLSHVWGERPFLQTTSETIASHKKEIAYDKLPLTFQEAINYTRELGVSYLWIDSLCIIQNDERDWRDHAAPSSTQSTAAESQLSHSLRHSQMVARNTNPKSYYSSSAWRAEDSPDSITSRWHHLVEEYTPLNLTFEKDIFPALSGLATQMATCTDLNRLGRVVPAPIEFKFTVWLAGLWSHSLQRDLLWRVVDYDDEQDDRDASPRTRRPRKWRAPSWSWASVIGPVEFLDQTEGMVESEPRCEIIDFFYCYRGKASFFGTRAFGELENVEGGHFLALKGSLLPAVASVKGPISSDSRGKRKKGWEIMDLDIFNGHLKNVWVDDVAHWLGKDDDHASQQGYHQVSCFLVGVKKTKALCFLILETLQEGQHGMTSVGLEAKDSTGQREQKTYNGTDCDGIQNLYQQVGVAEVFGGPPGPGSWTERLLGLGHDQVLKIF</sequence>
<keyword evidence="4" id="KW-1185">Reference proteome</keyword>
<reference evidence="3" key="2">
    <citation type="submission" date="2023-05" db="EMBL/GenBank/DDBJ databases">
        <authorList>
            <consortium name="Lawrence Berkeley National Laboratory"/>
            <person name="Steindorff A."/>
            <person name="Hensen N."/>
            <person name="Bonometti L."/>
            <person name="Westerberg I."/>
            <person name="Brannstrom I.O."/>
            <person name="Guillou S."/>
            <person name="Cros-Aarteil S."/>
            <person name="Calhoun S."/>
            <person name="Haridas S."/>
            <person name="Kuo A."/>
            <person name="Mondo S."/>
            <person name="Pangilinan J."/>
            <person name="Riley R."/>
            <person name="Labutti K."/>
            <person name="Andreopoulos B."/>
            <person name="Lipzen A."/>
            <person name="Chen C."/>
            <person name="Yanf M."/>
            <person name="Daum C."/>
            <person name="Ng V."/>
            <person name="Clum A."/>
            <person name="Ohm R."/>
            <person name="Martin F."/>
            <person name="Silar P."/>
            <person name="Natvig D."/>
            <person name="Lalanne C."/>
            <person name="Gautier V."/>
            <person name="Ament-Velasquez S.L."/>
            <person name="Kruys A."/>
            <person name="Hutchinson M.I."/>
            <person name="Powell A.J."/>
            <person name="Barry K."/>
            <person name="Miller A.N."/>
            <person name="Grigoriev I.V."/>
            <person name="Debuchy R."/>
            <person name="Gladieux P."/>
            <person name="Thoren M.H."/>
            <person name="Johannesson H."/>
        </authorList>
    </citation>
    <scope>NUCLEOTIDE SEQUENCE</scope>
    <source>
        <strain evidence="3">PSN293</strain>
    </source>
</reference>
<dbReference type="AlphaFoldDB" id="A0AAN7B4K1"/>
<evidence type="ECO:0000259" key="2">
    <source>
        <dbReference type="Pfam" id="PF06985"/>
    </source>
</evidence>
<proteinExistence type="predicted"/>
<evidence type="ECO:0000256" key="1">
    <source>
        <dbReference type="SAM" id="MobiDB-lite"/>
    </source>
</evidence>
<dbReference type="Proteomes" id="UP001301769">
    <property type="component" value="Unassembled WGS sequence"/>
</dbReference>
<evidence type="ECO:0000313" key="3">
    <source>
        <dbReference type="EMBL" id="KAK4209767.1"/>
    </source>
</evidence>
<organism evidence="3 4">
    <name type="scientific">Rhypophila decipiens</name>
    <dbReference type="NCBI Taxonomy" id="261697"/>
    <lineage>
        <taxon>Eukaryota</taxon>
        <taxon>Fungi</taxon>
        <taxon>Dikarya</taxon>
        <taxon>Ascomycota</taxon>
        <taxon>Pezizomycotina</taxon>
        <taxon>Sordariomycetes</taxon>
        <taxon>Sordariomycetidae</taxon>
        <taxon>Sordariales</taxon>
        <taxon>Naviculisporaceae</taxon>
        <taxon>Rhypophila</taxon>
    </lineage>
</organism>
<dbReference type="PANTHER" id="PTHR33112">
    <property type="entry name" value="DOMAIN PROTEIN, PUTATIVE-RELATED"/>
    <property type="match status" value="1"/>
</dbReference>
<feature type="compositionally biased region" description="Basic and acidic residues" evidence="1">
    <location>
        <begin position="1"/>
        <end position="17"/>
    </location>
</feature>
<dbReference type="InterPro" id="IPR010730">
    <property type="entry name" value="HET"/>
</dbReference>
<dbReference type="EMBL" id="MU858195">
    <property type="protein sequence ID" value="KAK4209767.1"/>
    <property type="molecule type" value="Genomic_DNA"/>
</dbReference>
<gene>
    <name evidence="3" type="ORF">QBC37DRAFT_391026</name>
</gene>
<reference evidence="3" key="1">
    <citation type="journal article" date="2023" name="Mol. Phylogenet. Evol.">
        <title>Genome-scale phylogeny and comparative genomics of the fungal order Sordariales.</title>
        <authorList>
            <person name="Hensen N."/>
            <person name="Bonometti L."/>
            <person name="Westerberg I."/>
            <person name="Brannstrom I.O."/>
            <person name="Guillou S."/>
            <person name="Cros-Aarteil S."/>
            <person name="Calhoun S."/>
            <person name="Haridas S."/>
            <person name="Kuo A."/>
            <person name="Mondo S."/>
            <person name="Pangilinan J."/>
            <person name="Riley R."/>
            <person name="LaButti K."/>
            <person name="Andreopoulos B."/>
            <person name="Lipzen A."/>
            <person name="Chen C."/>
            <person name="Yan M."/>
            <person name="Daum C."/>
            <person name="Ng V."/>
            <person name="Clum A."/>
            <person name="Steindorff A."/>
            <person name="Ohm R.A."/>
            <person name="Martin F."/>
            <person name="Silar P."/>
            <person name="Natvig D.O."/>
            <person name="Lalanne C."/>
            <person name="Gautier V."/>
            <person name="Ament-Velasquez S.L."/>
            <person name="Kruys A."/>
            <person name="Hutchinson M.I."/>
            <person name="Powell A.J."/>
            <person name="Barry K."/>
            <person name="Miller A.N."/>
            <person name="Grigoriev I.V."/>
            <person name="Debuchy R."/>
            <person name="Gladieux P."/>
            <person name="Hiltunen Thoren M."/>
            <person name="Johannesson H."/>
        </authorList>
    </citation>
    <scope>NUCLEOTIDE SEQUENCE</scope>
    <source>
        <strain evidence="3">PSN293</strain>
    </source>
</reference>
<dbReference type="PANTHER" id="PTHR33112:SF16">
    <property type="entry name" value="HETEROKARYON INCOMPATIBILITY DOMAIN-CONTAINING PROTEIN"/>
    <property type="match status" value="1"/>
</dbReference>
<comment type="caution">
    <text evidence="3">The sequence shown here is derived from an EMBL/GenBank/DDBJ whole genome shotgun (WGS) entry which is preliminary data.</text>
</comment>
<feature type="region of interest" description="Disordered" evidence="1">
    <location>
        <begin position="1"/>
        <end position="24"/>
    </location>
</feature>
<feature type="domain" description="Heterokaryon incompatibility" evidence="2">
    <location>
        <begin position="179"/>
        <end position="249"/>
    </location>
</feature>
<dbReference type="Pfam" id="PF06985">
    <property type="entry name" value="HET"/>
    <property type="match status" value="1"/>
</dbReference>
<name>A0AAN7B4K1_9PEZI</name>
<evidence type="ECO:0000313" key="4">
    <source>
        <dbReference type="Proteomes" id="UP001301769"/>
    </source>
</evidence>
<accession>A0AAN7B4K1</accession>